<evidence type="ECO:0000313" key="1">
    <source>
        <dbReference type="EMBL" id="STF43046.1"/>
    </source>
</evidence>
<dbReference type="EMBL" id="UGAB01000002">
    <property type="protein sequence ID" value="STF43046.1"/>
    <property type="molecule type" value="Genomic_DNA"/>
</dbReference>
<sequence>MQTGDFDTHLHTQCSIKVGERFIEQKYAWLGHQRTANRHTLTLTTGERFRFAIQQMRQLQHFRHLVNALVNHLFFCACQFQAK</sequence>
<organism evidence="1 2">
    <name type="scientific">Escherichia coli</name>
    <dbReference type="NCBI Taxonomy" id="562"/>
    <lineage>
        <taxon>Bacteria</taxon>
        <taxon>Pseudomonadati</taxon>
        <taxon>Pseudomonadota</taxon>
        <taxon>Gammaproteobacteria</taxon>
        <taxon>Enterobacterales</taxon>
        <taxon>Enterobacteriaceae</taxon>
        <taxon>Escherichia</taxon>
    </lineage>
</organism>
<protein>
    <submittedName>
        <fullName evidence="1">Uncharacterized protein</fullName>
    </submittedName>
</protein>
<dbReference type="Proteomes" id="UP000254877">
    <property type="component" value="Unassembled WGS sequence"/>
</dbReference>
<proteinExistence type="predicted"/>
<dbReference type="AntiFam" id="ANF00142">
    <property type="entry name" value="Shadow ORF (opposite yadG)"/>
</dbReference>
<gene>
    <name evidence="1" type="ORF">NCTC7928_03730</name>
</gene>
<dbReference type="AlphaFoldDB" id="A0A376LFS0"/>
<dbReference type="AntiFam" id="ANF00095">
    <property type="entry name" value="Shadow ORF (opposite ABC transporters)"/>
</dbReference>
<reference evidence="1 2" key="1">
    <citation type="submission" date="2018-06" db="EMBL/GenBank/DDBJ databases">
        <authorList>
            <consortium name="Pathogen Informatics"/>
            <person name="Doyle S."/>
        </authorList>
    </citation>
    <scope>NUCLEOTIDE SEQUENCE [LARGE SCALE GENOMIC DNA]</scope>
    <source>
        <strain evidence="1 2">NCTC7928</strain>
    </source>
</reference>
<name>A0A376LFS0_ECOLX</name>
<accession>A0A376LFS0</accession>
<evidence type="ECO:0000313" key="2">
    <source>
        <dbReference type="Proteomes" id="UP000254877"/>
    </source>
</evidence>